<dbReference type="Proteomes" id="UP000534783">
    <property type="component" value="Unassembled WGS sequence"/>
</dbReference>
<dbReference type="GO" id="GO:0030246">
    <property type="term" value="F:carbohydrate binding"/>
    <property type="evidence" value="ECO:0007669"/>
    <property type="project" value="InterPro"/>
</dbReference>
<dbReference type="InterPro" id="IPR013784">
    <property type="entry name" value="Carb-bd-like_fold"/>
</dbReference>
<sequence length="315" mass="35702">MEESEPVSKKIVIGLFLFLFLISPLLPSYGYDEIEVSNGGTLIGKVTLNGPKPPVRVFPLVLYPFGPFCKMISDGEGNVIVQEFIVGAGGGMQDAVVAVVDVKKGKPFPPIRPQFVAENCMFHPLDIAPSDHTYLDKEGRTRHEHPLVRVIQNNQPISVVNRDPVLHNGQLFQSERGNIILNFPLPVSNEPRGGMIRLDPGKRIIQMICGMHEFMQSWMFSVDNPYYAMTRKDGDFQIDRLPPGRYRVIAWHPQMKPIEKEITVSADETIVLNFEFDAATVRRPEYERQEKFRIGPEALPHEHLTGDKEKLFIQE</sequence>
<dbReference type="AlphaFoldDB" id="A0A7X6DPC6"/>
<keyword evidence="2" id="KW-1185">Reference proteome</keyword>
<dbReference type="Gene3D" id="2.60.40.1120">
    <property type="entry name" value="Carboxypeptidase-like, regulatory domain"/>
    <property type="match status" value="1"/>
</dbReference>
<dbReference type="EMBL" id="VTOW01000001">
    <property type="protein sequence ID" value="NKE70822.1"/>
    <property type="molecule type" value="Genomic_DNA"/>
</dbReference>
<dbReference type="Pfam" id="PF13620">
    <property type="entry name" value="CarboxypepD_reg"/>
    <property type="match status" value="1"/>
</dbReference>
<keyword evidence="1" id="KW-0378">Hydrolase</keyword>
<dbReference type="SUPFAM" id="SSF49452">
    <property type="entry name" value="Starch-binding domain-like"/>
    <property type="match status" value="1"/>
</dbReference>
<evidence type="ECO:0000313" key="2">
    <source>
        <dbReference type="Proteomes" id="UP000534783"/>
    </source>
</evidence>
<proteinExistence type="predicted"/>
<evidence type="ECO:0000313" key="1">
    <source>
        <dbReference type="EMBL" id="NKE70822.1"/>
    </source>
</evidence>
<protein>
    <submittedName>
        <fullName evidence="1">Carboxypeptidase regulatory-like domain-containing protein</fullName>
    </submittedName>
</protein>
<accession>A0A7X6DPC6</accession>
<gene>
    <name evidence="1" type="ORF">MNODULE_08735</name>
</gene>
<organism evidence="1 2">
    <name type="scientific">Candidatus Manganitrophus noduliformans</name>
    <dbReference type="NCBI Taxonomy" id="2606439"/>
    <lineage>
        <taxon>Bacteria</taxon>
        <taxon>Pseudomonadati</taxon>
        <taxon>Nitrospirota</taxon>
        <taxon>Nitrospiria</taxon>
        <taxon>Candidatus Troglogloeales</taxon>
        <taxon>Candidatus Manganitrophaceae</taxon>
        <taxon>Candidatus Manganitrophus</taxon>
    </lineage>
</organism>
<dbReference type="GO" id="GO:0004180">
    <property type="term" value="F:carboxypeptidase activity"/>
    <property type="evidence" value="ECO:0007669"/>
    <property type="project" value="UniProtKB-KW"/>
</dbReference>
<comment type="caution">
    <text evidence="1">The sequence shown here is derived from an EMBL/GenBank/DDBJ whole genome shotgun (WGS) entry which is preliminary data.</text>
</comment>
<keyword evidence="1" id="KW-0645">Protease</keyword>
<keyword evidence="1" id="KW-0121">Carboxypeptidase</keyword>
<name>A0A7X6DPC6_9BACT</name>
<reference evidence="1 2" key="1">
    <citation type="journal article" date="2020" name="Nature">
        <title>Bacterial chemolithoautotrophy via manganese oxidation.</title>
        <authorList>
            <person name="Yu H."/>
            <person name="Leadbetter J.R."/>
        </authorList>
    </citation>
    <scope>NUCLEOTIDE SEQUENCE [LARGE SCALE GENOMIC DNA]</scope>
    <source>
        <strain evidence="1 2">Mn-1</strain>
    </source>
</reference>